<dbReference type="EMBL" id="GBRH01253385">
    <property type="protein sequence ID" value="JAD44510.1"/>
    <property type="molecule type" value="Transcribed_RNA"/>
</dbReference>
<reference evidence="1" key="2">
    <citation type="journal article" date="2015" name="Data Brief">
        <title>Shoot transcriptome of the giant reed, Arundo donax.</title>
        <authorList>
            <person name="Barrero R.A."/>
            <person name="Guerrero F.D."/>
            <person name="Moolhuijzen P."/>
            <person name="Goolsby J.A."/>
            <person name="Tidwell J."/>
            <person name="Bellgard S.E."/>
            <person name="Bellgard M.I."/>
        </authorList>
    </citation>
    <scope>NUCLEOTIDE SEQUENCE</scope>
    <source>
        <tissue evidence="1">Shoot tissue taken approximately 20 cm above the soil surface</tissue>
    </source>
</reference>
<accession>A0A0A9A679</accession>
<sequence>MKTAQGMGRVEKRVRRPNSRVTGPEWVVSLDVCWVQGLVTGT</sequence>
<name>A0A0A9A679_ARUDO</name>
<proteinExistence type="predicted"/>
<reference evidence="1" key="1">
    <citation type="submission" date="2014-09" db="EMBL/GenBank/DDBJ databases">
        <authorList>
            <person name="Magalhaes I.L.F."/>
            <person name="Oliveira U."/>
            <person name="Santos F.R."/>
            <person name="Vidigal T.H.D.A."/>
            <person name="Brescovit A.D."/>
            <person name="Santos A.J."/>
        </authorList>
    </citation>
    <scope>NUCLEOTIDE SEQUENCE</scope>
    <source>
        <tissue evidence="1">Shoot tissue taken approximately 20 cm above the soil surface</tissue>
    </source>
</reference>
<protein>
    <submittedName>
        <fullName evidence="1">Uncharacterized protein</fullName>
    </submittedName>
</protein>
<organism evidence="1">
    <name type="scientific">Arundo donax</name>
    <name type="common">Giant reed</name>
    <name type="synonym">Donax arundinaceus</name>
    <dbReference type="NCBI Taxonomy" id="35708"/>
    <lineage>
        <taxon>Eukaryota</taxon>
        <taxon>Viridiplantae</taxon>
        <taxon>Streptophyta</taxon>
        <taxon>Embryophyta</taxon>
        <taxon>Tracheophyta</taxon>
        <taxon>Spermatophyta</taxon>
        <taxon>Magnoliopsida</taxon>
        <taxon>Liliopsida</taxon>
        <taxon>Poales</taxon>
        <taxon>Poaceae</taxon>
        <taxon>PACMAD clade</taxon>
        <taxon>Arundinoideae</taxon>
        <taxon>Arundineae</taxon>
        <taxon>Arundo</taxon>
    </lineage>
</organism>
<dbReference type="AlphaFoldDB" id="A0A0A9A679"/>
<evidence type="ECO:0000313" key="1">
    <source>
        <dbReference type="EMBL" id="JAD44510.1"/>
    </source>
</evidence>